<comment type="catalytic activity">
    <reaction evidence="16">
        <text>L-threonyl-[protein] + ATP = O-phospho-L-threonyl-[protein] + ADP + H(+)</text>
        <dbReference type="Rhea" id="RHEA:46608"/>
        <dbReference type="Rhea" id="RHEA-COMP:11060"/>
        <dbReference type="Rhea" id="RHEA-COMP:11605"/>
        <dbReference type="ChEBI" id="CHEBI:15378"/>
        <dbReference type="ChEBI" id="CHEBI:30013"/>
        <dbReference type="ChEBI" id="CHEBI:30616"/>
        <dbReference type="ChEBI" id="CHEBI:61977"/>
        <dbReference type="ChEBI" id="CHEBI:456216"/>
        <dbReference type="EC" id="2.7.11.1"/>
    </reaction>
</comment>
<evidence type="ECO:0000256" key="5">
    <source>
        <dbReference type="ARBA" id="ARBA00022527"/>
    </source>
</evidence>
<dbReference type="SMART" id="SM00220">
    <property type="entry name" value="S_TKc"/>
    <property type="match status" value="1"/>
</dbReference>
<keyword evidence="8" id="KW-0479">Metal-binding</keyword>
<dbReference type="GO" id="GO:0007286">
    <property type="term" value="P:spermatid development"/>
    <property type="evidence" value="ECO:0000318"/>
    <property type="project" value="GO_Central"/>
</dbReference>
<evidence type="ECO:0000256" key="2">
    <source>
        <dbReference type="ARBA" id="ARBA00006692"/>
    </source>
</evidence>
<dbReference type="SUPFAM" id="SSF56112">
    <property type="entry name" value="Protein kinase-like (PK-like)"/>
    <property type="match status" value="1"/>
</dbReference>
<dbReference type="InterPro" id="IPR011009">
    <property type="entry name" value="Kinase-like_dom_sf"/>
</dbReference>
<dbReference type="Proteomes" id="UP000008144">
    <property type="component" value="Chromosome 4"/>
</dbReference>
<evidence type="ECO:0000256" key="15">
    <source>
        <dbReference type="ARBA" id="ARBA00022871"/>
    </source>
</evidence>
<evidence type="ECO:0000256" key="19">
    <source>
        <dbReference type="RuleBase" id="RU000304"/>
    </source>
</evidence>
<dbReference type="OMA" id="PNYQLIY"/>
<evidence type="ECO:0000256" key="7">
    <source>
        <dbReference type="ARBA" id="ARBA00022679"/>
    </source>
</evidence>
<dbReference type="GO" id="GO:0004674">
    <property type="term" value="F:protein serine/threonine kinase activity"/>
    <property type="evidence" value="ECO:0000318"/>
    <property type="project" value="GO_Central"/>
</dbReference>
<reference evidence="21" key="2">
    <citation type="journal article" date="2008" name="Genome Biol.">
        <title>Improved genome assembly and evidence-based global gene model set for the chordate Ciona intestinalis: new insight into intron and operon populations.</title>
        <authorList>
            <person name="Satou Y."/>
            <person name="Mineta K."/>
            <person name="Ogasawara M."/>
            <person name="Sasakura Y."/>
            <person name="Shoguchi E."/>
            <person name="Ueno K."/>
            <person name="Yamada L."/>
            <person name="Matsumoto J."/>
            <person name="Wasserscheid J."/>
            <person name="Dewar K."/>
            <person name="Wiley G.B."/>
            <person name="Macmil S.L."/>
            <person name="Roe B.A."/>
            <person name="Zeller R.W."/>
            <person name="Hastings K.E."/>
            <person name="Lemaire P."/>
            <person name="Lindquist E."/>
            <person name="Endo T."/>
            <person name="Hotta K."/>
            <person name="Inaba K."/>
        </authorList>
    </citation>
    <scope>NUCLEOTIDE SEQUENCE [LARGE SCALE GENOMIC DNA]</scope>
    <source>
        <strain evidence="21">wild type</strain>
    </source>
</reference>
<dbReference type="Gene3D" id="1.10.510.10">
    <property type="entry name" value="Transferase(Phosphotransferase) domain 1"/>
    <property type="match status" value="1"/>
</dbReference>
<sequence length="305" mass="34958">MGRINNSVVPSDDEILSKRGYKLDRVLGEGSYSKVKSALWKKPGSNETLQVAIKIINRTTAPQDFIERFWPRERDLMEVLQHDNVIQMFDIFSEANKIYMSLERATHGDLLDYVQLKGRLGEQETHKYFSEMCNGIKYLHGLQIVHRDLKCENMLLTAQNSIKIADFGFARKMSKSEISKTFCGSAAYAAPEVLRGVPYEGTSSDIWSLGVILFIMACALMPFRDTSLSKILKDQKNTPNFPEKHKLNKRYCHLVTNILRYDLKKRFSLQDILHHDWLTTIYNKPRPDPSVSSTDSGIESDRSLS</sequence>
<evidence type="ECO:0000259" key="20">
    <source>
        <dbReference type="PROSITE" id="PS50011"/>
    </source>
</evidence>
<evidence type="ECO:0000256" key="3">
    <source>
        <dbReference type="ARBA" id="ARBA00012513"/>
    </source>
</evidence>
<evidence type="ECO:0000256" key="10">
    <source>
        <dbReference type="ARBA" id="ARBA00022777"/>
    </source>
</evidence>
<dbReference type="InParanoid" id="H2XXY1"/>
<accession>H2XXY1</accession>
<evidence type="ECO:0000256" key="17">
    <source>
        <dbReference type="ARBA" id="ARBA00048679"/>
    </source>
</evidence>
<dbReference type="PROSITE" id="PS00107">
    <property type="entry name" value="PROTEIN_KINASE_ATP"/>
    <property type="match status" value="1"/>
</dbReference>
<dbReference type="PIRSF" id="PIRSF000654">
    <property type="entry name" value="Integrin-linked_kinase"/>
    <property type="match status" value="1"/>
</dbReference>
<reference evidence="21" key="3">
    <citation type="submission" date="2025-08" db="UniProtKB">
        <authorList>
            <consortium name="Ensembl"/>
        </authorList>
    </citation>
    <scope>IDENTIFICATION</scope>
</reference>
<keyword evidence="9 18" id="KW-0547">Nucleotide-binding</keyword>
<dbReference type="PROSITE" id="PS00108">
    <property type="entry name" value="PROTEIN_KINASE_ST"/>
    <property type="match status" value="1"/>
</dbReference>
<evidence type="ECO:0000313" key="21">
    <source>
        <dbReference type="Ensembl" id="ENSCINP00000034515.1"/>
    </source>
</evidence>
<dbReference type="Pfam" id="PF00069">
    <property type="entry name" value="Pkinase"/>
    <property type="match status" value="1"/>
</dbReference>
<evidence type="ECO:0000256" key="14">
    <source>
        <dbReference type="ARBA" id="ARBA00022843"/>
    </source>
</evidence>
<dbReference type="HOGENOM" id="CLU_000288_63_0_1"/>
<dbReference type="GeneTree" id="ENSGT00940000164769"/>
<dbReference type="EMBL" id="EAAA01002038">
    <property type="status" value="NOT_ANNOTATED_CDS"/>
    <property type="molecule type" value="Genomic_DNA"/>
</dbReference>
<dbReference type="GO" id="GO:0000287">
    <property type="term" value="F:magnesium ion binding"/>
    <property type="evidence" value="ECO:0007669"/>
    <property type="project" value="UniProtKB-ARBA"/>
</dbReference>
<evidence type="ECO:0000256" key="16">
    <source>
        <dbReference type="ARBA" id="ARBA00047899"/>
    </source>
</evidence>
<keyword evidence="12 18" id="KW-0067">ATP-binding</keyword>
<keyword evidence="13" id="KW-0460">Magnesium</keyword>
<dbReference type="AlphaFoldDB" id="H2XXY1"/>
<keyword evidence="22" id="KW-1185">Reference proteome</keyword>
<evidence type="ECO:0000256" key="11">
    <source>
        <dbReference type="ARBA" id="ARBA00022782"/>
    </source>
</evidence>
<comment type="similarity">
    <text evidence="2">Belongs to the protein kinase superfamily. CAMK Ser/Thr protein kinase family.</text>
</comment>
<keyword evidence="14" id="KW-0832">Ubl conjugation</keyword>
<reference evidence="22" key="1">
    <citation type="journal article" date="2002" name="Science">
        <title>The draft genome of Ciona intestinalis: insights into chordate and vertebrate origins.</title>
        <authorList>
            <person name="Dehal P."/>
            <person name="Satou Y."/>
            <person name="Campbell R.K."/>
            <person name="Chapman J."/>
            <person name="Degnan B."/>
            <person name="De Tomaso A."/>
            <person name="Davidson B."/>
            <person name="Di Gregorio A."/>
            <person name="Gelpke M."/>
            <person name="Goodstein D.M."/>
            <person name="Harafuji N."/>
            <person name="Hastings K.E."/>
            <person name="Ho I."/>
            <person name="Hotta K."/>
            <person name="Huang W."/>
            <person name="Kawashima T."/>
            <person name="Lemaire P."/>
            <person name="Martinez D."/>
            <person name="Meinertzhagen I.A."/>
            <person name="Necula S."/>
            <person name="Nonaka M."/>
            <person name="Putnam N."/>
            <person name="Rash S."/>
            <person name="Saiga H."/>
            <person name="Satake M."/>
            <person name="Terry A."/>
            <person name="Yamada L."/>
            <person name="Wang H.G."/>
            <person name="Awazu S."/>
            <person name="Azumi K."/>
            <person name="Boore J."/>
            <person name="Branno M."/>
            <person name="Chin-Bow S."/>
            <person name="DeSantis R."/>
            <person name="Doyle S."/>
            <person name="Francino P."/>
            <person name="Keys D.N."/>
            <person name="Haga S."/>
            <person name="Hayashi H."/>
            <person name="Hino K."/>
            <person name="Imai K.S."/>
            <person name="Inaba K."/>
            <person name="Kano S."/>
            <person name="Kobayashi K."/>
            <person name="Kobayashi M."/>
            <person name="Lee B.I."/>
            <person name="Makabe K.W."/>
            <person name="Manohar C."/>
            <person name="Matassi G."/>
            <person name="Medina M."/>
            <person name="Mochizuki Y."/>
            <person name="Mount S."/>
            <person name="Morishita T."/>
            <person name="Miura S."/>
            <person name="Nakayama A."/>
            <person name="Nishizaka S."/>
            <person name="Nomoto H."/>
            <person name="Ohta F."/>
            <person name="Oishi K."/>
            <person name="Rigoutsos I."/>
            <person name="Sano M."/>
            <person name="Sasaki A."/>
            <person name="Sasakura Y."/>
            <person name="Shoguchi E."/>
            <person name="Shin-i T."/>
            <person name="Spagnuolo A."/>
            <person name="Stainier D."/>
            <person name="Suzuki M.M."/>
            <person name="Tassy O."/>
            <person name="Takatori N."/>
            <person name="Tokuoka M."/>
            <person name="Yagi K."/>
            <person name="Yoshizaki F."/>
            <person name="Wada S."/>
            <person name="Zhang C."/>
            <person name="Hyatt P.D."/>
            <person name="Larimer F."/>
            <person name="Detter C."/>
            <person name="Doggett N."/>
            <person name="Glavina T."/>
            <person name="Hawkins T."/>
            <person name="Richardson P."/>
            <person name="Lucas S."/>
            <person name="Kohara Y."/>
            <person name="Levine M."/>
            <person name="Satoh N."/>
            <person name="Rokhsar D.S."/>
        </authorList>
    </citation>
    <scope>NUCLEOTIDE SEQUENCE [LARGE SCALE GENOMIC DNA]</scope>
</reference>
<dbReference type="PROSITE" id="PS50011">
    <property type="entry name" value="PROTEIN_KINASE_DOM"/>
    <property type="match status" value="1"/>
</dbReference>
<name>H2XXY1_CIOIN</name>
<keyword evidence="15" id="KW-0744">Spermatogenesis</keyword>
<evidence type="ECO:0000256" key="9">
    <source>
        <dbReference type="ARBA" id="ARBA00022741"/>
    </source>
</evidence>
<keyword evidence="11" id="KW-0221">Differentiation</keyword>
<protein>
    <recommendedName>
        <fullName evidence="3">non-specific serine/threonine protein kinase</fullName>
        <ecNumber evidence="3">2.7.11.1</ecNumber>
    </recommendedName>
</protein>
<dbReference type="GO" id="GO:0005524">
    <property type="term" value="F:ATP binding"/>
    <property type="evidence" value="ECO:0007669"/>
    <property type="project" value="UniProtKB-UniRule"/>
</dbReference>
<comment type="catalytic activity">
    <reaction evidence="17">
        <text>L-seryl-[protein] + ATP = O-phospho-L-seryl-[protein] + ADP + H(+)</text>
        <dbReference type="Rhea" id="RHEA:17989"/>
        <dbReference type="Rhea" id="RHEA-COMP:9863"/>
        <dbReference type="Rhea" id="RHEA-COMP:11604"/>
        <dbReference type="ChEBI" id="CHEBI:15378"/>
        <dbReference type="ChEBI" id="CHEBI:29999"/>
        <dbReference type="ChEBI" id="CHEBI:30616"/>
        <dbReference type="ChEBI" id="CHEBI:83421"/>
        <dbReference type="ChEBI" id="CHEBI:456216"/>
        <dbReference type="EC" id="2.7.11.1"/>
    </reaction>
</comment>
<dbReference type="InterPro" id="IPR008271">
    <property type="entry name" value="Ser/Thr_kinase_AS"/>
</dbReference>
<evidence type="ECO:0000256" key="6">
    <source>
        <dbReference type="ARBA" id="ARBA00022553"/>
    </source>
</evidence>
<organism evidence="21 22">
    <name type="scientific">Ciona intestinalis</name>
    <name type="common">Transparent sea squirt</name>
    <name type="synonym">Ascidia intestinalis</name>
    <dbReference type="NCBI Taxonomy" id="7719"/>
    <lineage>
        <taxon>Eukaryota</taxon>
        <taxon>Metazoa</taxon>
        <taxon>Chordata</taxon>
        <taxon>Tunicata</taxon>
        <taxon>Ascidiacea</taxon>
        <taxon>Phlebobranchia</taxon>
        <taxon>Cionidae</taxon>
        <taxon>Ciona</taxon>
    </lineage>
</organism>
<dbReference type="Ensembl" id="ENSCINT00000033960.1">
    <property type="protein sequence ID" value="ENSCINP00000034515.1"/>
    <property type="gene ID" value="ENSCING00000018189.1"/>
</dbReference>
<reference evidence="21" key="4">
    <citation type="submission" date="2025-09" db="UniProtKB">
        <authorList>
            <consortium name="Ensembl"/>
        </authorList>
    </citation>
    <scope>IDENTIFICATION</scope>
</reference>
<evidence type="ECO:0000256" key="13">
    <source>
        <dbReference type="ARBA" id="ARBA00022842"/>
    </source>
</evidence>
<evidence type="ECO:0000313" key="22">
    <source>
        <dbReference type="Proteomes" id="UP000008144"/>
    </source>
</evidence>
<dbReference type="InterPro" id="IPR000719">
    <property type="entry name" value="Prot_kinase_dom"/>
</dbReference>
<evidence type="ECO:0000256" key="18">
    <source>
        <dbReference type="PROSITE-ProRule" id="PRU10141"/>
    </source>
</evidence>
<keyword evidence="4" id="KW-0217">Developmental protein</keyword>
<feature type="domain" description="Protein kinase" evidence="20">
    <location>
        <begin position="21"/>
        <end position="278"/>
    </location>
</feature>
<dbReference type="PANTHER" id="PTHR24346:SF102">
    <property type="entry name" value="TESTIS-SPECIFIC SERINE_THREONINE-PROTEIN KINASE 1"/>
    <property type="match status" value="1"/>
</dbReference>
<feature type="binding site" evidence="18">
    <location>
        <position position="54"/>
    </location>
    <ligand>
        <name>ATP</name>
        <dbReference type="ChEBI" id="CHEBI:30616"/>
    </ligand>
</feature>
<evidence type="ECO:0000256" key="8">
    <source>
        <dbReference type="ARBA" id="ARBA00022723"/>
    </source>
</evidence>
<comment type="cofactor">
    <cofactor evidence="1">
        <name>Mg(2+)</name>
        <dbReference type="ChEBI" id="CHEBI:18420"/>
    </cofactor>
</comment>
<dbReference type="InterPro" id="IPR017441">
    <property type="entry name" value="Protein_kinase_ATP_BS"/>
</dbReference>
<dbReference type="EC" id="2.7.11.1" evidence="3"/>
<keyword evidence="6" id="KW-0597">Phosphoprotein</keyword>
<dbReference type="PANTHER" id="PTHR24346">
    <property type="entry name" value="MAP/MICROTUBULE AFFINITY-REGULATING KINASE"/>
    <property type="match status" value="1"/>
</dbReference>
<keyword evidence="10" id="KW-0418">Kinase</keyword>
<keyword evidence="7" id="KW-0808">Transferase</keyword>
<keyword evidence="5 19" id="KW-0723">Serine/threonine-protein kinase</keyword>
<evidence type="ECO:0000256" key="12">
    <source>
        <dbReference type="ARBA" id="ARBA00022840"/>
    </source>
</evidence>
<evidence type="ECO:0000256" key="4">
    <source>
        <dbReference type="ARBA" id="ARBA00022473"/>
    </source>
</evidence>
<proteinExistence type="inferred from homology"/>
<evidence type="ECO:0000256" key="1">
    <source>
        <dbReference type="ARBA" id="ARBA00001946"/>
    </source>
</evidence>
<dbReference type="STRING" id="7719.ENSCINP00000034515"/>
<dbReference type="FunCoup" id="H2XXY1">
    <property type="interactions" value="2"/>
</dbReference>
<dbReference type="FunFam" id="1.10.510.10:FF:000943">
    <property type="entry name" value="testis-specific serine/threonine-protein kinase 1"/>
    <property type="match status" value="1"/>
</dbReference>